<proteinExistence type="predicted"/>
<dbReference type="Proteomes" id="UP000464658">
    <property type="component" value="Chromosome"/>
</dbReference>
<organism evidence="1 2">
    <name type="scientific">Bacillus safensis</name>
    <dbReference type="NCBI Taxonomy" id="561879"/>
    <lineage>
        <taxon>Bacteria</taxon>
        <taxon>Bacillati</taxon>
        <taxon>Bacillota</taxon>
        <taxon>Bacilli</taxon>
        <taxon>Bacillales</taxon>
        <taxon>Bacillaceae</taxon>
        <taxon>Bacillus</taxon>
    </lineage>
</organism>
<protein>
    <recommendedName>
        <fullName evidence="3">Metalloenzyme domain-containing protein</fullName>
    </recommendedName>
</protein>
<dbReference type="AlphaFoldDB" id="A0A5S9MHU8"/>
<name>A0A5S9MHU8_BACIA</name>
<evidence type="ECO:0000313" key="2">
    <source>
        <dbReference type="Proteomes" id="UP000464658"/>
    </source>
</evidence>
<dbReference type="InterPro" id="IPR017850">
    <property type="entry name" value="Alkaline_phosphatase_core_sf"/>
</dbReference>
<evidence type="ECO:0000313" key="1">
    <source>
        <dbReference type="EMBL" id="BBP92365.1"/>
    </source>
</evidence>
<sequence length="40" mass="4446">MGNSEVGHLNIGAGRIVYQSLTRVNVAIREGEFEKKTKRS</sequence>
<accession>A0A5S9MHU8</accession>
<gene>
    <name evidence="1" type="ORF">BsIDN1_59830</name>
</gene>
<evidence type="ECO:0008006" key="3">
    <source>
        <dbReference type="Google" id="ProtNLM"/>
    </source>
</evidence>
<dbReference type="EMBL" id="AP021906">
    <property type="protein sequence ID" value="BBP92365.1"/>
    <property type="molecule type" value="Genomic_DNA"/>
</dbReference>
<reference evidence="1 2" key="1">
    <citation type="submission" date="2019-12" db="EMBL/GenBank/DDBJ databases">
        <title>Full genome sequence of a Bacillus safensis strain isolated from commercially available natto in Indonesia.</title>
        <authorList>
            <person name="Yoshida M."/>
            <person name="Uomi M."/>
            <person name="Waturangi D."/>
            <person name="Ekaputri J.J."/>
            <person name="Setiamarga D.H.E."/>
        </authorList>
    </citation>
    <scope>NUCLEOTIDE SEQUENCE [LARGE SCALE GENOMIC DNA]</scope>
    <source>
        <strain evidence="1 2">IDN1</strain>
    </source>
</reference>
<dbReference type="Gene3D" id="3.40.720.10">
    <property type="entry name" value="Alkaline Phosphatase, subunit A"/>
    <property type="match status" value="1"/>
</dbReference>